<feature type="signal peptide" evidence="2">
    <location>
        <begin position="1"/>
        <end position="32"/>
    </location>
</feature>
<feature type="region of interest" description="Disordered" evidence="1">
    <location>
        <begin position="73"/>
        <end position="96"/>
    </location>
</feature>
<evidence type="ECO:0000256" key="2">
    <source>
        <dbReference type="SAM" id="SignalP"/>
    </source>
</evidence>
<protein>
    <recommendedName>
        <fullName evidence="5">Collagen triple helix repeat-containing protein</fullName>
    </recommendedName>
</protein>
<evidence type="ECO:0000313" key="3">
    <source>
        <dbReference type="EMBL" id="SDZ36080.1"/>
    </source>
</evidence>
<accession>A0A1H3SEI7</accession>
<evidence type="ECO:0000256" key="1">
    <source>
        <dbReference type="SAM" id="MobiDB-lite"/>
    </source>
</evidence>
<dbReference type="STRING" id="137265.SAMN05421684_4865"/>
<dbReference type="EMBL" id="FNQB01000002">
    <property type="protein sequence ID" value="SDZ36080.1"/>
    <property type="molecule type" value="Genomic_DNA"/>
</dbReference>
<sequence length="179" mass="18203">MKSLSRRRALRALSVTGLAAATLLAVGSLAQAEPEGGAHVINACVNKATGDVRIPTGFRPDCGPFEESVRWNVRGPRGPRGPQGPPGPAGLTGPSQVLSETEDIPANSAFQNVSVSCPDGLVPTGGGFQVDSPDLAVVGSVPLVGPGGSGLLGWQATFTNTTDEVHAGTAYILCYTEPS</sequence>
<organism evidence="3 4">
    <name type="scientific">Asanoa ishikariensis</name>
    <dbReference type="NCBI Taxonomy" id="137265"/>
    <lineage>
        <taxon>Bacteria</taxon>
        <taxon>Bacillati</taxon>
        <taxon>Actinomycetota</taxon>
        <taxon>Actinomycetes</taxon>
        <taxon>Micromonosporales</taxon>
        <taxon>Micromonosporaceae</taxon>
        <taxon>Asanoa</taxon>
    </lineage>
</organism>
<keyword evidence="2" id="KW-0732">Signal</keyword>
<dbReference type="OrthoDB" id="9838243at2"/>
<evidence type="ECO:0008006" key="5">
    <source>
        <dbReference type="Google" id="ProtNLM"/>
    </source>
</evidence>
<dbReference type="RefSeq" id="WP_143049853.1">
    <property type="nucleotide sequence ID" value="NZ_BOND01000035.1"/>
</dbReference>
<name>A0A1H3SEI7_9ACTN</name>
<feature type="chain" id="PRO_5011742433" description="Collagen triple helix repeat-containing protein" evidence="2">
    <location>
        <begin position="33"/>
        <end position="179"/>
    </location>
</feature>
<evidence type="ECO:0000313" key="4">
    <source>
        <dbReference type="Proteomes" id="UP000199632"/>
    </source>
</evidence>
<dbReference type="Proteomes" id="UP000199632">
    <property type="component" value="Unassembled WGS sequence"/>
</dbReference>
<dbReference type="AlphaFoldDB" id="A0A1H3SEI7"/>
<dbReference type="InterPro" id="IPR006311">
    <property type="entry name" value="TAT_signal"/>
</dbReference>
<dbReference type="PROSITE" id="PS51318">
    <property type="entry name" value="TAT"/>
    <property type="match status" value="1"/>
</dbReference>
<reference evidence="4" key="1">
    <citation type="submission" date="2016-10" db="EMBL/GenBank/DDBJ databases">
        <authorList>
            <person name="Varghese N."/>
            <person name="Submissions S."/>
        </authorList>
    </citation>
    <scope>NUCLEOTIDE SEQUENCE [LARGE SCALE GENOMIC DNA]</scope>
    <source>
        <strain evidence="4">DSM 44718</strain>
    </source>
</reference>
<dbReference type="Gene3D" id="1.20.5.320">
    <property type="entry name" value="6-Phosphogluconate Dehydrogenase, domain 3"/>
    <property type="match status" value="1"/>
</dbReference>
<proteinExistence type="predicted"/>
<gene>
    <name evidence="3" type="ORF">SAMN05421684_4865</name>
</gene>
<keyword evidence="4" id="KW-1185">Reference proteome</keyword>